<evidence type="ECO:0000256" key="5">
    <source>
        <dbReference type="ARBA" id="ARBA00022786"/>
    </source>
</evidence>
<dbReference type="Gene3D" id="3.90.70.10">
    <property type="entry name" value="Cysteine proteinases"/>
    <property type="match status" value="2"/>
</dbReference>
<keyword evidence="6" id="KW-0378">Hydrolase</keyword>
<dbReference type="GeneID" id="54473584"/>
<keyword evidence="4" id="KW-0645">Protease</keyword>
<dbReference type="InterPro" id="IPR018200">
    <property type="entry name" value="USP_CS"/>
</dbReference>
<dbReference type="EC" id="3.4.19.12" evidence="3"/>
<dbReference type="GO" id="GO:0016579">
    <property type="term" value="P:protein deubiquitination"/>
    <property type="evidence" value="ECO:0007669"/>
    <property type="project" value="InterPro"/>
</dbReference>
<gene>
    <name evidence="10" type="ORF">BDY17DRAFT_290885</name>
</gene>
<protein>
    <recommendedName>
        <fullName evidence="3">ubiquitinyl hydrolase 1</fullName>
        <ecNumber evidence="3">3.4.19.12</ecNumber>
    </recommendedName>
</protein>
<evidence type="ECO:0000313" key="11">
    <source>
        <dbReference type="Proteomes" id="UP000799767"/>
    </source>
</evidence>
<feature type="compositionally biased region" description="Acidic residues" evidence="8">
    <location>
        <begin position="509"/>
        <end position="520"/>
    </location>
</feature>
<dbReference type="InterPro" id="IPR050164">
    <property type="entry name" value="Peptidase_C19"/>
</dbReference>
<keyword evidence="11" id="KW-1185">Reference proteome</keyword>
<evidence type="ECO:0000256" key="8">
    <source>
        <dbReference type="SAM" id="MobiDB-lite"/>
    </source>
</evidence>
<feature type="region of interest" description="Disordered" evidence="8">
    <location>
        <begin position="564"/>
        <end position="664"/>
    </location>
</feature>
<dbReference type="CDD" id="cd02662">
    <property type="entry name" value="Peptidase_C19F"/>
    <property type="match status" value="1"/>
</dbReference>
<dbReference type="AlphaFoldDB" id="A0A6A6Q1H5"/>
<comment type="catalytic activity">
    <reaction evidence="1">
        <text>Thiol-dependent hydrolysis of ester, thioester, amide, peptide and isopeptide bonds formed by the C-terminal Gly of ubiquitin (a 76-residue protein attached to proteins as an intracellular targeting signal).</text>
        <dbReference type="EC" id="3.4.19.12"/>
    </reaction>
</comment>
<evidence type="ECO:0000313" key="10">
    <source>
        <dbReference type="EMBL" id="KAF2486132.1"/>
    </source>
</evidence>
<dbReference type="PROSITE" id="PS00973">
    <property type="entry name" value="USP_2"/>
    <property type="match status" value="1"/>
</dbReference>
<evidence type="ECO:0000256" key="3">
    <source>
        <dbReference type="ARBA" id="ARBA00012759"/>
    </source>
</evidence>
<reference evidence="10" key="1">
    <citation type="journal article" date="2020" name="Stud. Mycol.">
        <title>101 Dothideomycetes genomes: a test case for predicting lifestyles and emergence of pathogens.</title>
        <authorList>
            <person name="Haridas S."/>
            <person name="Albert R."/>
            <person name="Binder M."/>
            <person name="Bloem J."/>
            <person name="Labutti K."/>
            <person name="Salamov A."/>
            <person name="Andreopoulos B."/>
            <person name="Baker S."/>
            <person name="Barry K."/>
            <person name="Bills G."/>
            <person name="Bluhm B."/>
            <person name="Cannon C."/>
            <person name="Castanera R."/>
            <person name="Culley D."/>
            <person name="Daum C."/>
            <person name="Ezra D."/>
            <person name="Gonzalez J."/>
            <person name="Henrissat B."/>
            <person name="Kuo A."/>
            <person name="Liang C."/>
            <person name="Lipzen A."/>
            <person name="Lutzoni F."/>
            <person name="Magnuson J."/>
            <person name="Mondo S."/>
            <person name="Nolan M."/>
            <person name="Ohm R."/>
            <person name="Pangilinan J."/>
            <person name="Park H.-J."/>
            <person name="Ramirez L."/>
            <person name="Alfaro M."/>
            <person name="Sun H."/>
            <person name="Tritt A."/>
            <person name="Yoshinaga Y."/>
            <person name="Zwiers L.-H."/>
            <person name="Turgeon B."/>
            <person name="Goodwin S."/>
            <person name="Spatafora J."/>
            <person name="Crous P."/>
            <person name="Grigoriev I."/>
        </authorList>
    </citation>
    <scope>NUCLEOTIDE SEQUENCE</scope>
    <source>
        <strain evidence="10">CBS 113389</strain>
    </source>
</reference>
<dbReference type="EMBL" id="MU001632">
    <property type="protein sequence ID" value="KAF2486132.1"/>
    <property type="molecule type" value="Genomic_DNA"/>
</dbReference>
<dbReference type="PANTHER" id="PTHR24006">
    <property type="entry name" value="UBIQUITIN CARBOXYL-TERMINAL HYDROLASE"/>
    <property type="match status" value="1"/>
</dbReference>
<keyword evidence="7" id="KW-0788">Thiol protease</keyword>
<dbReference type="RefSeq" id="XP_033592701.1">
    <property type="nucleotide sequence ID" value="XM_033732582.1"/>
</dbReference>
<dbReference type="GO" id="GO:0005829">
    <property type="term" value="C:cytosol"/>
    <property type="evidence" value="ECO:0007669"/>
    <property type="project" value="TreeGrafter"/>
</dbReference>
<dbReference type="GO" id="GO:0004843">
    <property type="term" value="F:cysteine-type deubiquitinase activity"/>
    <property type="evidence" value="ECO:0007669"/>
    <property type="project" value="UniProtKB-EC"/>
</dbReference>
<feature type="compositionally biased region" description="Basic and acidic residues" evidence="8">
    <location>
        <begin position="635"/>
        <end position="644"/>
    </location>
</feature>
<dbReference type="PROSITE" id="PS50235">
    <property type="entry name" value="USP_3"/>
    <property type="match status" value="1"/>
</dbReference>
<dbReference type="GO" id="GO:0005634">
    <property type="term" value="C:nucleus"/>
    <property type="evidence" value="ECO:0007669"/>
    <property type="project" value="TreeGrafter"/>
</dbReference>
<feature type="domain" description="USP" evidence="9">
    <location>
        <begin position="134"/>
        <end position="560"/>
    </location>
</feature>
<evidence type="ECO:0000256" key="1">
    <source>
        <dbReference type="ARBA" id="ARBA00000707"/>
    </source>
</evidence>
<comment type="similarity">
    <text evidence="2">Belongs to the peptidase C19 family.</text>
</comment>
<name>A0A6A6Q1H5_9PEZI</name>
<evidence type="ECO:0000256" key="2">
    <source>
        <dbReference type="ARBA" id="ARBA00009085"/>
    </source>
</evidence>
<sequence>MERSAAQLEYLGSASLQPPSLTTSLLYASAFLYILSLYFKYPVAAPHLFIWDAVVYIIPQRLLLHRAQRQELATTGMLAQTHAAKKEALSGMLGMSGASLLSKLPAGASEGVGIMRRASTSLFSRPQLDSDAPAGLGNWDTSCYQNSVLQGLASLHSLNAYLKSLSSDEESTSASLLATVNNLNDPANNGRQLWTPAKLKNMSSWQQQDAQEYYSKILDSIDKEAIKAFASSRASAAKAGLETLAEDDAEATTQKDSKDTVKAGKSPLDGLFAQKVTCTRCGYSEGLSMIPFNCLTLPLPVGSNTTTIQDCLDEYTKLEEITDVECTKCTLLHAQDQLKKMLPADPGYQCTDAEAKPSADSRVLQLPPELRAQAFKRLAAVQKALEEDDFTDQTLSGACQIGKKARVSSTKTRQAVVARSPQCLVVHVNRSVFDETTFVQRKNYARVEYPRFLDLAPWMLDEDGMAEEEQAVEGMHFRLKAVVTHYGRHENGHYIAYRQHPVRRKGGDSDDGEESVDLEDALPTTKSDPWYRLSDEDVSPVEEADALSQGGVFMLFYEREHVSEVPSPEDVTTEPADVQTAEAAGLEPELLTTTTSGPVEELDGLDAADLPMDTVSTPDDDLPDTSVSIPPSEPKTSEDGRPPQEEITDSDELRTTSSGGLVRMRTARIPVMENEFAGNAFRAVAAT</sequence>
<evidence type="ECO:0000256" key="6">
    <source>
        <dbReference type="ARBA" id="ARBA00022801"/>
    </source>
</evidence>
<dbReference type="OrthoDB" id="2020758at2759"/>
<dbReference type="PANTHER" id="PTHR24006:SF888">
    <property type="entry name" value="UBIQUITIN CARBOXYL-TERMINAL HYDROLASE 30"/>
    <property type="match status" value="1"/>
</dbReference>
<dbReference type="SUPFAM" id="SSF54001">
    <property type="entry name" value="Cysteine proteinases"/>
    <property type="match status" value="1"/>
</dbReference>
<evidence type="ECO:0000259" key="9">
    <source>
        <dbReference type="PROSITE" id="PS50235"/>
    </source>
</evidence>
<dbReference type="Proteomes" id="UP000799767">
    <property type="component" value="Unassembled WGS sequence"/>
</dbReference>
<feature type="region of interest" description="Disordered" evidence="8">
    <location>
        <begin position="500"/>
        <end position="531"/>
    </location>
</feature>
<keyword evidence="5" id="KW-0833">Ubl conjugation pathway</keyword>
<dbReference type="GO" id="GO:0006508">
    <property type="term" value="P:proteolysis"/>
    <property type="evidence" value="ECO:0007669"/>
    <property type="project" value="UniProtKB-KW"/>
</dbReference>
<evidence type="ECO:0000256" key="4">
    <source>
        <dbReference type="ARBA" id="ARBA00022670"/>
    </source>
</evidence>
<dbReference type="InterPro" id="IPR038765">
    <property type="entry name" value="Papain-like_cys_pep_sf"/>
</dbReference>
<dbReference type="InterPro" id="IPR001394">
    <property type="entry name" value="Peptidase_C19_UCH"/>
</dbReference>
<proteinExistence type="inferred from homology"/>
<organism evidence="10 11">
    <name type="scientific">Neohortaea acidophila</name>
    <dbReference type="NCBI Taxonomy" id="245834"/>
    <lineage>
        <taxon>Eukaryota</taxon>
        <taxon>Fungi</taxon>
        <taxon>Dikarya</taxon>
        <taxon>Ascomycota</taxon>
        <taxon>Pezizomycotina</taxon>
        <taxon>Dothideomycetes</taxon>
        <taxon>Dothideomycetidae</taxon>
        <taxon>Mycosphaerellales</taxon>
        <taxon>Teratosphaeriaceae</taxon>
        <taxon>Neohortaea</taxon>
    </lineage>
</organism>
<accession>A0A6A6Q1H5</accession>
<evidence type="ECO:0000256" key="7">
    <source>
        <dbReference type="ARBA" id="ARBA00022807"/>
    </source>
</evidence>
<dbReference type="Pfam" id="PF00443">
    <property type="entry name" value="UCH"/>
    <property type="match status" value="1"/>
</dbReference>
<dbReference type="InterPro" id="IPR028889">
    <property type="entry name" value="USP"/>
</dbReference>